<dbReference type="EMBL" id="JAMZIH010000237">
    <property type="protein sequence ID" value="KAJ1679680.1"/>
    <property type="molecule type" value="Genomic_DNA"/>
</dbReference>
<comment type="caution">
    <text evidence="1">The sequence shown here is derived from an EMBL/GenBank/DDBJ whole genome shotgun (WGS) entry which is preliminary data.</text>
</comment>
<name>A0ACC1HUG3_9FUNG</name>
<dbReference type="Proteomes" id="UP001145114">
    <property type="component" value="Unassembled WGS sequence"/>
</dbReference>
<evidence type="ECO:0000313" key="2">
    <source>
        <dbReference type="Proteomes" id="UP001145114"/>
    </source>
</evidence>
<organism evidence="1 2">
    <name type="scientific">Spiromyces aspiralis</name>
    <dbReference type="NCBI Taxonomy" id="68401"/>
    <lineage>
        <taxon>Eukaryota</taxon>
        <taxon>Fungi</taxon>
        <taxon>Fungi incertae sedis</taxon>
        <taxon>Zoopagomycota</taxon>
        <taxon>Kickxellomycotina</taxon>
        <taxon>Kickxellomycetes</taxon>
        <taxon>Kickxellales</taxon>
        <taxon>Kickxellaceae</taxon>
        <taxon>Spiromyces</taxon>
    </lineage>
</organism>
<keyword evidence="2" id="KW-1185">Reference proteome</keyword>
<proteinExistence type="predicted"/>
<sequence length="146" mass="16799">MVNKNSSWVNLKGSWITHIVGIILLKLFFGVIPGLSLEVGWTLTNLSYCLAQYLIFHAFVGSPFDEDQGMNYHLTLWEQIDDGEHYTPSKKFLTTLPIALFLISTHYTNYSAFAFMVNFFAVVFILVAKLPAMHRRRFFGINVRDE</sequence>
<reference evidence="1" key="1">
    <citation type="submission" date="2022-06" db="EMBL/GenBank/DDBJ databases">
        <title>Phylogenomic reconstructions and comparative analyses of Kickxellomycotina fungi.</title>
        <authorList>
            <person name="Reynolds N.K."/>
            <person name="Stajich J.E."/>
            <person name="Barry K."/>
            <person name="Grigoriev I.V."/>
            <person name="Crous P."/>
            <person name="Smith M.E."/>
        </authorList>
    </citation>
    <scope>NUCLEOTIDE SEQUENCE</scope>
    <source>
        <strain evidence="1">RSA 2271</strain>
    </source>
</reference>
<gene>
    <name evidence="1" type="primary">ORM1</name>
    <name evidence="1" type="ORF">EV182_001556</name>
</gene>
<accession>A0ACC1HUG3</accession>
<protein>
    <submittedName>
        <fullName evidence="1">Sphingolipid homeostasis protein orm1</fullName>
    </submittedName>
</protein>
<evidence type="ECO:0000313" key="1">
    <source>
        <dbReference type="EMBL" id="KAJ1679680.1"/>
    </source>
</evidence>